<proteinExistence type="predicted"/>
<evidence type="ECO:0000313" key="2">
    <source>
        <dbReference type="EMBL" id="KMZ68287.1"/>
    </source>
</evidence>
<dbReference type="OMA" id="FSEFTEM"/>
<gene>
    <name evidence="2" type="ORF">ZOSMA_241G00090</name>
</gene>
<sequence>MNFLMRGSSNQSPTPAAAPKVRKSVAAPIPESKVKKSLEGFFAEEDPREYTEGKKGGFGIGVSNAAKRGKFSMGGSHVDVIEEEGWISILKTAEGLPEDWSDVVDATLLRSSDRSFVFPGEQLRILVYLATSKQDSEDTEFIDSSRVLEEISSVDGSLENGQTNLRSRQLDVDIDNEHNGVNGVVTSKDTFNSNMDLSKDDTLIQIDHHKQKTESLLARFEKSYYFVRFAESDEPLWSKKMKDESNDSGSKNVSSEIFLNSNIDSGSFHGCTSGGLSTSSAKCHSLSNGDIVVILHVNVGVDSIKDYVLEVLQFVKSEVRHHPSERRKVLKSNNDPNGELLRWVFPLDNSLAPPPVPRSIVPVPSSVGGYNRPSLSTSSGSPLFSFSNFRSHSMSSLNQITSSSSSHQSYPKSRSVSEDFDHFSSEKSIVNHDLGIEGHLSFRGVRLEPEQFSVQCGLEGVYLPGKKWRKKLEIIQPIEIHSFTADCNTENLLCVQIKNICPIHVPDAVIYLDTINVIFEEAPKSDLPLSLPVSCIEAGNDHSLPNLPLRRGEEHSFILKPSALLGRAFKDFGDKSPLKSNITKLGGGGALHSTKFAVLVSYRCNYTESKMFFKKATSWQPRGDMDLMISVTSEMSEQKEIAEPEGGAPRLPVQVLNLQASNLTSEDLTLMILAPSSFTMLPSFVSLSPFPTSPVPPLADFPEFRERLAEKSEGNSSTLKKNSSTTTPGNEKDGNNTGIKSATSLSVDTTSRFDVVPDSNLGSTHLWLQSEVPLGCVPAQSSATIKLQLLPLTDGIISLDTLQVKIQEKGVIYTPGHSLKIHTTSSIATAIA</sequence>
<organism evidence="2 3">
    <name type="scientific">Zostera marina</name>
    <name type="common">Eelgrass</name>
    <dbReference type="NCBI Taxonomy" id="29655"/>
    <lineage>
        <taxon>Eukaryota</taxon>
        <taxon>Viridiplantae</taxon>
        <taxon>Streptophyta</taxon>
        <taxon>Embryophyta</taxon>
        <taxon>Tracheophyta</taxon>
        <taxon>Spermatophyta</taxon>
        <taxon>Magnoliopsida</taxon>
        <taxon>Liliopsida</taxon>
        <taxon>Zosteraceae</taxon>
        <taxon>Zostera</taxon>
    </lineage>
</organism>
<keyword evidence="3" id="KW-1185">Reference proteome</keyword>
<comment type="caution">
    <text evidence="2">The sequence shown here is derived from an EMBL/GenBank/DDBJ whole genome shotgun (WGS) entry which is preliminary data.</text>
</comment>
<reference evidence="3" key="1">
    <citation type="journal article" date="2016" name="Nature">
        <title>The genome of the seagrass Zostera marina reveals angiosperm adaptation to the sea.</title>
        <authorList>
            <person name="Olsen J.L."/>
            <person name="Rouze P."/>
            <person name="Verhelst B."/>
            <person name="Lin Y.-C."/>
            <person name="Bayer T."/>
            <person name="Collen J."/>
            <person name="Dattolo E."/>
            <person name="De Paoli E."/>
            <person name="Dittami S."/>
            <person name="Maumus F."/>
            <person name="Michel G."/>
            <person name="Kersting A."/>
            <person name="Lauritano C."/>
            <person name="Lohaus R."/>
            <person name="Toepel M."/>
            <person name="Tonon T."/>
            <person name="Vanneste K."/>
            <person name="Amirebrahimi M."/>
            <person name="Brakel J."/>
            <person name="Bostroem C."/>
            <person name="Chovatia M."/>
            <person name="Grimwood J."/>
            <person name="Jenkins J.W."/>
            <person name="Jueterbock A."/>
            <person name="Mraz A."/>
            <person name="Stam W.T."/>
            <person name="Tice H."/>
            <person name="Bornberg-Bauer E."/>
            <person name="Green P.J."/>
            <person name="Pearson G.A."/>
            <person name="Procaccini G."/>
            <person name="Duarte C.M."/>
            <person name="Schmutz J."/>
            <person name="Reusch T.B.H."/>
            <person name="Van de Peer Y."/>
        </authorList>
    </citation>
    <scope>NUCLEOTIDE SEQUENCE [LARGE SCALE GENOMIC DNA]</scope>
    <source>
        <strain evidence="3">cv. Finnish</strain>
    </source>
</reference>
<feature type="region of interest" description="Disordered" evidence="1">
    <location>
        <begin position="709"/>
        <end position="743"/>
    </location>
</feature>
<accession>A0A0K9PJ77</accession>
<dbReference type="STRING" id="29655.A0A0K9PJ77"/>
<dbReference type="PANTHER" id="PTHR36034">
    <property type="entry name" value="EXPRESSED PROTEIN"/>
    <property type="match status" value="1"/>
</dbReference>
<dbReference type="OrthoDB" id="1918650at2759"/>
<evidence type="ECO:0000313" key="3">
    <source>
        <dbReference type="Proteomes" id="UP000036987"/>
    </source>
</evidence>
<dbReference type="Proteomes" id="UP000036987">
    <property type="component" value="Unassembled WGS sequence"/>
</dbReference>
<dbReference type="EMBL" id="LFYR01000845">
    <property type="protein sequence ID" value="KMZ68287.1"/>
    <property type="molecule type" value="Genomic_DNA"/>
</dbReference>
<name>A0A0K9PJ77_ZOSMR</name>
<feature type="compositionally biased region" description="Low complexity" evidence="1">
    <location>
        <begin position="715"/>
        <end position="727"/>
    </location>
</feature>
<protein>
    <submittedName>
        <fullName evidence="2">Uncharacterized protein</fullName>
    </submittedName>
</protein>
<dbReference type="AlphaFoldDB" id="A0A0K9PJ77"/>
<feature type="region of interest" description="Disordered" evidence="1">
    <location>
        <begin position="1"/>
        <end position="25"/>
    </location>
</feature>
<dbReference type="PANTHER" id="PTHR36034:SF2">
    <property type="entry name" value="EXPRESSED PROTEIN"/>
    <property type="match status" value="1"/>
</dbReference>
<evidence type="ECO:0000256" key="1">
    <source>
        <dbReference type="SAM" id="MobiDB-lite"/>
    </source>
</evidence>